<reference evidence="3 4" key="1">
    <citation type="submission" date="2013-05" db="EMBL/GenBank/DDBJ databases">
        <title>Draft genome of the parasitic nematode Anyclostoma ceylanicum.</title>
        <authorList>
            <person name="Mitreva M."/>
        </authorList>
    </citation>
    <scope>NUCLEOTIDE SEQUENCE [LARGE SCALE GENOMIC DNA]</scope>
</reference>
<protein>
    <submittedName>
        <fullName evidence="3">Uncharacterized protein</fullName>
    </submittedName>
</protein>
<feature type="transmembrane region" description="Helical" evidence="2">
    <location>
        <begin position="36"/>
        <end position="56"/>
    </location>
</feature>
<dbReference type="AlphaFoldDB" id="A0A0D6L4H8"/>
<keyword evidence="2" id="KW-1133">Transmembrane helix</keyword>
<organism evidence="3 4">
    <name type="scientific">Ancylostoma ceylanicum</name>
    <dbReference type="NCBI Taxonomy" id="53326"/>
    <lineage>
        <taxon>Eukaryota</taxon>
        <taxon>Metazoa</taxon>
        <taxon>Ecdysozoa</taxon>
        <taxon>Nematoda</taxon>
        <taxon>Chromadorea</taxon>
        <taxon>Rhabditida</taxon>
        <taxon>Rhabditina</taxon>
        <taxon>Rhabditomorpha</taxon>
        <taxon>Strongyloidea</taxon>
        <taxon>Ancylostomatidae</taxon>
        <taxon>Ancylostomatinae</taxon>
        <taxon>Ancylostoma</taxon>
    </lineage>
</organism>
<evidence type="ECO:0000256" key="2">
    <source>
        <dbReference type="SAM" id="Phobius"/>
    </source>
</evidence>
<dbReference type="EMBL" id="KE126484">
    <property type="protein sequence ID" value="EPB66125.1"/>
    <property type="molecule type" value="Genomic_DNA"/>
</dbReference>
<gene>
    <name evidence="3" type="ORF">ANCCEY_14784</name>
</gene>
<evidence type="ECO:0000313" key="3">
    <source>
        <dbReference type="EMBL" id="EPB66125.1"/>
    </source>
</evidence>
<feature type="region of interest" description="Disordered" evidence="1">
    <location>
        <begin position="111"/>
        <end position="140"/>
    </location>
</feature>
<keyword evidence="2" id="KW-0472">Membrane</keyword>
<proteinExistence type="predicted"/>
<name>A0A0D6L4H8_9BILA</name>
<sequence length="140" mass="15799">MPAYQQSSTRRLAFGSSAFDSEASKPQKDFYNNNTLVNLSKMFCVIVLLTAFVLVMSRSFGHFIKNDAYNRNSTVYFAETLSVTMFHSSTSALLLLHVPYKVEVTRLKQHNGEQVEQRMAQKTADEKTRNGKKHGQNGLG</sequence>
<keyword evidence="2" id="KW-0812">Transmembrane</keyword>
<dbReference type="Proteomes" id="UP000054495">
    <property type="component" value="Unassembled WGS sequence"/>
</dbReference>
<accession>A0A0D6L4H8</accession>
<evidence type="ECO:0000256" key="1">
    <source>
        <dbReference type="SAM" id="MobiDB-lite"/>
    </source>
</evidence>
<feature type="compositionally biased region" description="Basic residues" evidence="1">
    <location>
        <begin position="130"/>
        <end position="140"/>
    </location>
</feature>
<evidence type="ECO:0000313" key="4">
    <source>
        <dbReference type="Proteomes" id="UP000054495"/>
    </source>
</evidence>
<keyword evidence="4" id="KW-1185">Reference proteome</keyword>